<dbReference type="PANTHER" id="PTHR46558:SF4">
    <property type="entry name" value="DNA-BIDING PHAGE PROTEIN"/>
    <property type="match status" value="1"/>
</dbReference>
<dbReference type="Proteomes" id="UP000036097">
    <property type="component" value="Unassembled WGS sequence"/>
</dbReference>
<protein>
    <recommendedName>
        <fullName evidence="2">HTH cro/C1-type domain-containing protein</fullName>
    </recommendedName>
</protein>
<dbReference type="RefSeq" id="WP_047880760.1">
    <property type="nucleotide sequence ID" value="NZ_LDOT01000037.1"/>
</dbReference>
<accession>A0A0J1GU51</accession>
<dbReference type="SUPFAM" id="SSF47413">
    <property type="entry name" value="lambda repressor-like DNA-binding domains"/>
    <property type="match status" value="1"/>
</dbReference>
<dbReference type="STRING" id="1195763.ABT56_20365"/>
<name>A0A0J1GU51_9GAMM</name>
<evidence type="ECO:0000313" key="4">
    <source>
        <dbReference type="Proteomes" id="UP000036097"/>
    </source>
</evidence>
<dbReference type="PATRIC" id="fig|1195763.3.peg.4370"/>
<dbReference type="Pfam" id="PF01381">
    <property type="entry name" value="HTH_3"/>
    <property type="match status" value="1"/>
</dbReference>
<dbReference type="OrthoDB" id="5815699at2"/>
<dbReference type="PROSITE" id="PS50943">
    <property type="entry name" value="HTH_CROC1"/>
    <property type="match status" value="1"/>
</dbReference>
<dbReference type="GO" id="GO:0003677">
    <property type="term" value="F:DNA binding"/>
    <property type="evidence" value="ECO:0007669"/>
    <property type="project" value="UniProtKB-KW"/>
</dbReference>
<gene>
    <name evidence="3" type="ORF">ABT56_20365</name>
</gene>
<dbReference type="PANTHER" id="PTHR46558">
    <property type="entry name" value="TRACRIPTIONAL REGULATORY PROTEIN-RELATED-RELATED"/>
    <property type="match status" value="1"/>
</dbReference>
<keyword evidence="4" id="KW-1185">Reference proteome</keyword>
<organism evidence="3 4">
    <name type="scientific">Photobacterium aquae</name>
    <dbReference type="NCBI Taxonomy" id="1195763"/>
    <lineage>
        <taxon>Bacteria</taxon>
        <taxon>Pseudomonadati</taxon>
        <taxon>Pseudomonadota</taxon>
        <taxon>Gammaproteobacteria</taxon>
        <taxon>Vibrionales</taxon>
        <taxon>Vibrionaceae</taxon>
        <taxon>Photobacterium</taxon>
    </lineage>
</organism>
<dbReference type="SMART" id="SM00530">
    <property type="entry name" value="HTH_XRE"/>
    <property type="match status" value="1"/>
</dbReference>
<evidence type="ECO:0000256" key="1">
    <source>
        <dbReference type="ARBA" id="ARBA00023125"/>
    </source>
</evidence>
<dbReference type="InterPro" id="IPR001387">
    <property type="entry name" value="Cro/C1-type_HTH"/>
</dbReference>
<sequence>MEIAKPQIAQRIKEAREWKGISQVAMAKYLDMARQTYLDLESGKTEPRISTLLKLAELTDRSLGWFVTDYPQQGNDEAIADDIWQLTSLYNQLPEPLRSQLLASNISQLKACVGFLSPPKLSGAEEK</sequence>
<dbReference type="CDD" id="cd00093">
    <property type="entry name" value="HTH_XRE"/>
    <property type="match status" value="1"/>
</dbReference>
<evidence type="ECO:0000259" key="2">
    <source>
        <dbReference type="PROSITE" id="PS50943"/>
    </source>
</evidence>
<dbReference type="Gene3D" id="1.10.260.40">
    <property type="entry name" value="lambda repressor-like DNA-binding domains"/>
    <property type="match status" value="1"/>
</dbReference>
<proteinExistence type="predicted"/>
<reference evidence="3 4" key="1">
    <citation type="submission" date="2015-05" db="EMBL/GenBank/DDBJ databases">
        <title>Photobacterium galathea sp. nov.</title>
        <authorList>
            <person name="Machado H."/>
            <person name="Gram L."/>
        </authorList>
    </citation>
    <scope>NUCLEOTIDE SEQUENCE [LARGE SCALE GENOMIC DNA]</scope>
    <source>
        <strain evidence="3 4">CGMCC 1.12159</strain>
    </source>
</reference>
<evidence type="ECO:0000313" key="3">
    <source>
        <dbReference type="EMBL" id="KLV03253.1"/>
    </source>
</evidence>
<dbReference type="EMBL" id="LDOT01000037">
    <property type="protein sequence ID" value="KLV03253.1"/>
    <property type="molecule type" value="Genomic_DNA"/>
</dbReference>
<comment type="caution">
    <text evidence="3">The sequence shown here is derived from an EMBL/GenBank/DDBJ whole genome shotgun (WGS) entry which is preliminary data.</text>
</comment>
<feature type="domain" description="HTH cro/C1-type" evidence="2">
    <location>
        <begin position="12"/>
        <end position="66"/>
    </location>
</feature>
<dbReference type="AlphaFoldDB" id="A0A0J1GU51"/>
<keyword evidence="1" id="KW-0238">DNA-binding</keyword>
<dbReference type="InterPro" id="IPR010982">
    <property type="entry name" value="Lambda_DNA-bd_dom_sf"/>
</dbReference>